<name>A0ABQ2MZE9_9MICO</name>
<protein>
    <submittedName>
        <fullName evidence="4">Acyltransferase</fullName>
    </submittedName>
</protein>
<dbReference type="Pfam" id="PF19040">
    <property type="entry name" value="SGNH"/>
    <property type="match status" value="1"/>
</dbReference>
<feature type="transmembrane region" description="Helical" evidence="1">
    <location>
        <begin position="244"/>
        <end position="262"/>
    </location>
</feature>
<keyword evidence="1" id="KW-0472">Membrane</keyword>
<sequence length="687" mass="74430">MPRYDLPVARTGNARPRTSGFRSDIQALRALAVVSVLLYHLWPNRLTGGFVGVDVFFVISGYLITSHLLRERETTGRIAVGHFWARRAARLLPASLLTLLATAIAVVVLVPRSLWEQFLGEIVASTLYVQNWRLMADSVDYLAAENQASPVQHFWTLSAEEQFYVLLPLLLIAAFWVFRRAAWHRVALLTIAAATVASFIYSVWLMTQSPSEAYFSTFTRAWEFGAGALLAFLPALRGAWRHNVAFAGLTAIGISVVAYSAATPFPGASALLPVLGTAAVILAASPAVSAIGSFAPIAFLGRVSYAIYLWHWPLIVLVPFATGIPLTTGHKLAIGAISVVLAYLSTHFVEDGTRRSPRMLAGRRPRTIAGLTLAAMAIVVAVPAAATAAAQLSEQRAIEIAEKLAAEQPECFGAQSMDPELAPCDNPELDSVPLVPAVEGIRMDDANREHDDCWSAMNDATLRMCSLGPDSGYDKHLIAVGDSHNNTLIGAYESIAEAHNWRIDVAGHEGCYWTTEELEQKTVEGTQACSDWRTALTERISESADIDGIIVTRFAGHEDEDDEGVRAMTDAWSQRADASIPVIAIRDNPHLLSSTVTCIETDPDTANDRCSRPLDDALVDDGLTRAVENDPNARLVDMTPFYCADDRCLAVIGGVIVYRDGTHLTATYASTLAPYLGREIAAALDSA</sequence>
<accession>A0ABQ2MZE9</accession>
<dbReference type="PANTHER" id="PTHR23028">
    <property type="entry name" value="ACETYLTRANSFERASE"/>
    <property type="match status" value="1"/>
</dbReference>
<keyword evidence="4" id="KW-0808">Transferase</keyword>
<dbReference type="Pfam" id="PF01757">
    <property type="entry name" value="Acyl_transf_3"/>
    <property type="match status" value="1"/>
</dbReference>
<evidence type="ECO:0000259" key="3">
    <source>
        <dbReference type="Pfam" id="PF19040"/>
    </source>
</evidence>
<dbReference type="PANTHER" id="PTHR23028:SF53">
    <property type="entry name" value="ACYL_TRANSF_3 DOMAIN-CONTAINING PROTEIN"/>
    <property type="match status" value="1"/>
</dbReference>
<dbReference type="InterPro" id="IPR043968">
    <property type="entry name" value="SGNH"/>
</dbReference>
<feature type="transmembrane region" description="Helical" evidence="1">
    <location>
        <begin position="274"/>
        <end position="300"/>
    </location>
</feature>
<evidence type="ECO:0000313" key="4">
    <source>
        <dbReference type="EMBL" id="GGO62872.1"/>
    </source>
</evidence>
<keyword evidence="5" id="KW-1185">Reference proteome</keyword>
<feature type="transmembrane region" description="Helical" evidence="1">
    <location>
        <begin position="25"/>
        <end position="42"/>
    </location>
</feature>
<feature type="transmembrane region" description="Helical" evidence="1">
    <location>
        <begin position="90"/>
        <end position="110"/>
    </location>
</feature>
<feature type="transmembrane region" description="Helical" evidence="1">
    <location>
        <begin position="332"/>
        <end position="349"/>
    </location>
</feature>
<dbReference type="InterPro" id="IPR002656">
    <property type="entry name" value="Acyl_transf_3_dom"/>
</dbReference>
<feature type="transmembrane region" description="Helical" evidence="1">
    <location>
        <begin position="162"/>
        <end position="179"/>
    </location>
</feature>
<dbReference type="Proteomes" id="UP000638043">
    <property type="component" value="Unassembled WGS sequence"/>
</dbReference>
<feature type="transmembrane region" description="Helical" evidence="1">
    <location>
        <begin position="186"/>
        <end position="207"/>
    </location>
</feature>
<feature type="domain" description="SGNH" evidence="3">
    <location>
        <begin position="461"/>
        <end position="675"/>
    </location>
</feature>
<dbReference type="GO" id="GO:0016746">
    <property type="term" value="F:acyltransferase activity"/>
    <property type="evidence" value="ECO:0007669"/>
    <property type="project" value="UniProtKB-KW"/>
</dbReference>
<feature type="transmembrane region" description="Helical" evidence="1">
    <location>
        <begin position="48"/>
        <end position="69"/>
    </location>
</feature>
<reference evidence="5" key="1">
    <citation type="journal article" date="2019" name="Int. J. Syst. Evol. Microbiol.">
        <title>The Global Catalogue of Microorganisms (GCM) 10K type strain sequencing project: providing services to taxonomists for standard genome sequencing and annotation.</title>
        <authorList>
            <consortium name="The Broad Institute Genomics Platform"/>
            <consortium name="The Broad Institute Genome Sequencing Center for Infectious Disease"/>
            <person name="Wu L."/>
            <person name="Ma J."/>
        </authorList>
    </citation>
    <scope>NUCLEOTIDE SEQUENCE [LARGE SCALE GENOMIC DNA]</scope>
    <source>
        <strain evidence="5">CGMCC 4.7181</strain>
    </source>
</reference>
<keyword evidence="1" id="KW-0812">Transmembrane</keyword>
<evidence type="ECO:0000259" key="2">
    <source>
        <dbReference type="Pfam" id="PF01757"/>
    </source>
</evidence>
<gene>
    <name evidence="4" type="ORF">GCM10010910_14060</name>
</gene>
<feature type="transmembrane region" description="Helical" evidence="1">
    <location>
        <begin position="307"/>
        <end position="326"/>
    </location>
</feature>
<feature type="domain" description="Acyltransferase 3" evidence="2">
    <location>
        <begin position="24"/>
        <end position="344"/>
    </location>
</feature>
<feature type="transmembrane region" description="Helical" evidence="1">
    <location>
        <begin position="213"/>
        <end position="232"/>
    </location>
</feature>
<evidence type="ECO:0000256" key="1">
    <source>
        <dbReference type="SAM" id="Phobius"/>
    </source>
</evidence>
<keyword evidence="4" id="KW-0012">Acyltransferase</keyword>
<organism evidence="4 5">
    <name type="scientific">Microbacterium nanhaiense</name>
    <dbReference type="NCBI Taxonomy" id="1301026"/>
    <lineage>
        <taxon>Bacteria</taxon>
        <taxon>Bacillati</taxon>
        <taxon>Actinomycetota</taxon>
        <taxon>Actinomycetes</taxon>
        <taxon>Micrococcales</taxon>
        <taxon>Microbacteriaceae</taxon>
        <taxon>Microbacterium</taxon>
    </lineage>
</organism>
<dbReference type="InterPro" id="IPR050879">
    <property type="entry name" value="Acyltransferase_3"/>
</dbReference>
<keyword evidence="1" id="KW-1133">Transmembrane helix</keyword>
<feature type="transmembrane region" description="Helical" evidence="1">
    <location>
        <begin position="370"/>
        <end position="390"/>
    </location>
</feature>
<proteinExistence type="predicted"/>
<comment type="caution">
    <text evidence="4">The sequence shown here is derived from an EMBL/GenBank/DDBJ whole genome shotgun (WGS) entry which is preliminary data.</text>
</comment>
<evidence type="ECO:0000313" key="5">
    <source>
        <dbReference type="Proteomes" id="UP000638043"/>
    </source>
</evidence>
<dbReference type="EMBL" id="BMMQ01000003">
    <property type="protein sequence ID" value="GGO62872.1"/>
    <property type="molecule type" value="Genomic_DNA"/>
</dbReference>